<name>A0A398CH47_9BACL</name>
<gene>
    <name evidence="1" type="ORF">D3H35_23190</name>
</gene>
<evidence type="ECO:0000313" key="2">
    <source>
        <dbReference type="Proteomes" id="UP000266340"/>
    </source>
</evidence>
<dbReference type="OrthoDB" id="2086672at2"/>
<comment type="caution">
    <text evidence="1">The sequence shown here is derived from an EMBL/GenBank/DDBJ whole genome shotgun (WGS) entry which is preliminary data.</text>
</comment>
<dbReference type="Proteomes" id="UP000266340">
    <property type="component" value="Unassembled WGS sequence"/>
</dbReference>
<keyword evidence="1" id="KW-0489">Methyltransferase</keyword>
<accession>A0A398CH47</accession>
<evidence type="ECO:0000313" key="1">
    <source>
        <dbReference type="EMBL" id="RIE01292.1"/>
    </source>
</evidence>
<reference evidence="1 2" key="1">
    <citation type="submission" date="2018-09" db="EMBL/GenBank/DDBJ databases">
        <title>Cohnella cavernae sp. nov., isolated from a karst cave.</title>
        <authorList>
            <person name="Zhu H."/>
        </authorList>
    </citation>
    <scope>NUCLEOTIDE SEQUENCE [LARGE SCALE GENOMIC DNA]</scope>
    <source>
        <strain evidence="1 2">K2E09-144</strain>
    </source>
</reference>
<keyword evidence="2" id="KW-1185">Reference proteome</keyword>
<dbReference type="RefSeq" id="WP_119151551.1">
    <property type="nucleotide sequence ID" value="NZ_JBHSOV010000041.1"/>
</dbReference>
<proteinExistence type="predicted"/>
<dbReference type="GO" id="GO:0032259">
    <property type="term" value="P:methylation"/>
    <property type="evidence" value="ECO:0007669"/>
    <property type="project" value="UniProtKB-KW"/>
</dbReference>
<dbReference type="EMBL" id="QXJM01000040">
    <property type="protein sequence ID" value="RIE01292.1"/>
    <property type="molecule type" value="Genomic_DNA"/>
</dbReference>
<sequence>MITQSYLNEVAGYTNTKIAKVVLNGSIEITSFVIKATMDNVLTIEYLVPFGLVATVTKMELKSSAGMVISTRTVNVPIVEDTIMRHVISIEEAV</sequence>
<dbReference type="AlphaFoldDB" id="A0A398CH47"/>
<dbReference type="GO" id="GO:0008168">
    <property type="term" value="F:methyltransferase activity"/>
    <property type="evidence" value="ECO:0007669"/>
    <property type="project" value="UniProtKB-KW"/>
</dbReference>
<organism evidence="1 2">
    <name type="scientific">Cohnella faecalis</name>
    <dbReference type="NCBI Taxonomy" id="2315694"/>
    <lineage>
        <taxon>Bacteria</taxon>
        <taxon>Bacillati</taxon>
        <taxon>Bacillota</taxon>
        <taxon>Bacilli</taxon>
        <taxon>Bacillales</taxon>
        <taxon>Paenibacillaceae</taxon>
        <taxon>Cohnella</taxon>
    </lineage>
</organism>
<protein>
    <submittedName>
        <fullName evidence="1">Ketopantoate hydroxymethyltransferase</fullName>
    </submittedName>
</protein>
<keyword evidence="1" id="KW-0808">Transferase</keyword>